<dbReference type="EMBL" id="JAPFFK010000002">
    <property type="protein sequence ID" value="KAJ6774023.1"/>
    <property type="molecule type" value="Genomic_DNA"/>
</dbReference>
<evidence type="ECO:0000313" key="2">
    <source>
        <dbReference type="Proteomes" id="UP001151532"/>
    </source>
</evidence>
<keyword evidence="2" id="KW-1185">Reference proteome</keyword>
<protein>
    <submittedName>
        <fullName evidence="1">Uncharacterized protein</fullName>
    </submittedName>
</protein>
<dbReference type="AlphaFoldDB" id="A0A9Q0WXL1"/>
<gene>
    <name evidence="1" type="ORF">OIU79_017456</name>
</gene>
<reference evidence="1" key="1">
    <citation type="submission" date="2022-11" db="EMBL/GenBank/DDBJ databases">
        <authorList>
            <person name="Hyden B.L."/>
            <person name="Feng K."/>
            <person name="Yates T."/>
            <person name="Jawdy S."/>
            <person name="Smart L.B."/>
            <person name="Muchero W."/>
        </authorList>
    </citation>
    <scope>NUCLEOTIDE SEQUENCE</scope>
    <source>
        <tissue evidence="1">Shoot tip</tissue>
    </source>
</reference>
<dbReference type="Proteomes" id="UP001151532">
    <property type="component" value="Chromosome 5"/>
</dbReference>
<name>A0A9Q0WXL1_SALPP</name>
<organism evidence="1 2">
    <name type="scientific">Salix purpurea</name>
    <name type="common">Purple osier willow</name>
    <dbReference type="NCBI Taxonomy" id="77065"/>
    <lineage>
        <taxon>Eukaryota</taxon>
        <taxon>Viridiplantae</taxon>
        <taxon>Streptophyta</taxon>
        <taxon>Embryophyta</taxon>
        <taxon>Tracheophyta</taxon>
        <taxon>Spermatophyta</taxon>
        <taxon>Magnoliopsida</taxon>
        <taxon>eudicotyledons</taxon>
        <taxon>Gunneridae</taxon>
        <taxon>Pentapetalae</taxon>
        <taxon>rosids</taxon>
        <taxon>fabids</taxon>
        <taxon>Malpighiales</taxon>
        <taxon>Salicaceae</taxon>
        <taxon>Saliceae</taxon>
        <taxon>Salix</taxon>
    </lineage>
</organism>
<evidence type="ECO:0000313" key="1">
    <source>
        <dbReference type="EMBL" id="KAJ6774023.1"/>
    </source>
</evidence>
<sequence>MFKKARPRGMRCGLEIGGAIFYFINSQREPAVHFIFTHTTALRKLFPCPSQASSFFSDRKSTGTKVGASIAFADKKSTPPIILELQAKNKSPSADQTRGFDPSGLTRLYAGREQSTLDVVLPNKTTSA</sequence>
<proteinExistence type="predicted"/>
<comment type="caution">
    <text evidence="1">The sequence shown here is derived from an EMBL/GenBank/DDBJ whole genome shotgun (WGS) entry which is preliminary data.</text>
</comment>
<accession>A0A9Q0WXL1</accession>
<reference evidence="1" key="2">
    <citation type="journal article" date="2023" name="Int. J. Mol. Sci.">
        <title>De Novo Assembly and Annotation of 11 Diverse Shrub Willow (Salix) Genomes Reveals Novel Gene Organization in Sex-Linked Regions.</title>
        <authorList>
            <person name="Hyden B."/>
            <person name="Feng K."/>
            <person name="Yates T.B."/>
            <person name="Jawdy S."/>
            <person name="Cereghino C."/>
            <person name="Smart L.B."/>
            <person name="Muchero W."/>
        </authorList>
    </citation>
    <scope>NUCLEOTIDE SEQUENCE</scope>
    <source>
        <tissue evidence="1">Shoot tip</tissue>
    </source>
</reference>